<dbReference type="Pfam" id="PF22936">
    <property type="entry name" value="Pol_BBD"/>
    <property type="match status" value="1"/>
</dbReference>
<feature type="region of interest" description="Disordered" evidence="3">
    <location>
        <begin position="118"/>
        <end position="161"/>
    </location>
</feature>
<keyword evidence="2" id="KW-0175">Coiled coil</keyword>
<sequence>MVVDNKSIGTLSLLDEFDKFAAKEGESLDSVHERLTTLVNIMDCNNCNLKTTCSSISRARKLPRISDSQEDKLTTAMMLLARAISKKFSTPTNNRLRVSSNIRNQTVVQDGRVDIQTKNAGYGGNANKNVGRNKTQGFNAGDESNQINQRVPRSESTPGKANVQCYNYNEKDAAGSNHQAMKRMISFADNFIWRRVHASSKIHEQVSHGKRQTIIQTTDGDQIDSNIIFDDPFVENNSAMSEHDSIAHDEYCEIQMLAYNVQREAENQKRLNNELKKQKDLLQRELETNDKDTIDRLVKEKEKIQNDFLKVANEKITIQHETKLEKKAFKEQKDWYLDDIIDLEEKLSSNDRIVYKMGQSIQTIHMLGKKPNKVYDPFLKAGLGYTNPKHLKKAIAAQPKMYDGDLIHSNKLVIHSTDSEETLEDAEESRNKMRHKMVQIDYEKLNALYETFVPQQELSVEQTYFSIPFTFDNGSKSKDVPSESPSLKMPKESRLLKMIDTLGDTIEVQEMLNIFESMEQKFIGKSPTEILLQNEIDRLLEVSLTSEIQNCVLLSVEQQKHELLKVELDKSVSDSRDIQANLPKRIRILENDCQRSQAQSVGSSNSVRRPKSKDNKSKNNVLKNTKSSSTYVLKTTNSVCLDSNKCETKPSNVCQTNACITSSKIVNSVNDGLNMLCISCGLDVFLHSHEKCVARNALTRKSSVKRALFTSSVAAKSKSLGATSVVAKSRFSVAKTTTTTNKVIQLVLWIIDSGCSNHMTGNLQLLRNFVEKFMGTVRFVNDHFAAITGYGDYVQGNLTICHFYYVEGLGHNLFSVRQLCDRDLEDEAPDMIINFANQVQRNIKASILTIRTDNGTKFINEKLRVFYAKLGIVQKTSIAQTPQQNAIATTCFTHNRFIVHTRHNKTPYELNYGRKPNVQYFHVFGSLCYLTNDRDDLGKMKPKADIDLDNLFGPMYEEYYPTSLHEVSNNSAANTLDNDHTSSSSSIIVEHDDAPQIVSSSEEQIDIEPNSLALNEVADEFVQEDVADFDGNAFYNTPQTPEFDVDESFSTYQVPSNMHQFHQQRRSIDRWTKNHLLEQVIGDPSKPVMTRKRL</sequence>
<reference evidence="5" key="2">
    <citation type="submission" date="2022-01" db="EMBL/GenBank/DDBJ databases">
        <authorList>
            <person name="Yamashiro T."/>
            <person name="Shiraishi A."/>
            <person name="Satake H."/>
            <person name="Nakayama K."/>
        </authorList>
    </citation>
    <scope>NUCLEOTIDE SEQUENCE</scope>
</reference>
<dbReference type="Proteomes" id="UP001151760">
    <property type="component" value="Unassembled WGS sequence"/>
</dbReference>
<feature type="coiled-coil region" evidence="2">
    <location>
        <begin position="258"/>
        <end position="314"/>
    </location>
</feature>
<keyword evidence="6" id="KW-1185">Reference proteome</keyword>
<evidence type="ECO:0000256" key="3">
    <source>
        <dbReference type="SAM" id="MobiDB-lite"/>
    </source>
</evidence>
<evidence type="ECO:0000259" key="4">
    <source>
        <dbReference type="Pfam" id="PF22936"/>
    </source>
</evidence>
<feature type="domain" description="Retrovirus-related Pol polyprotein from transposon TNT 1-94-like beta-barrel" evidence="4">
    <location>
        <begin position="749"/>
        <end position="822"/>
    </location>
</feature>
<evidence type="ECO:0000313" key="6">
    <source>
        <dbReference type="Proteomes" id="UP001151760"/>
    </source>
</evidence>
<evidence type="ECO:0000313" key="5">
    <source>
        <dbReference type="EMBL" id="GJT20247.1"/>
    </source>
</evidence>
<feature type="compositionally biased region" description="Polar residues" evidence="3">
    <location>
        <begin position="594"/>
        <end position="607"/>
    </location>
</feature>
<dbReference type="InterPro" id="IPR012337">
    <property type="entry name" value="RNaseH-like_sf"/>
</dbReference>
<feature type="compositionally biased region" description="Polar residues" evidence="3">
    <location>
        <begin position="132"/>
        <end position="161"/>
    </location>
</feature>
<dbReference type="Gene3D" id="3.30.420.10">
    <property type="entry name" value="Ribonuclease H-like superfamily/Ribonuclease H"/>
    <property type="match status" value="1"/>
</dbReference>
<evidence type="ECO:0000256" key="2">
    <source>
        <dbReference type="SAM" id="Coils"/>
    </source>
</evidence>
<dbReference type="PANTHER" id="PTHR42648">
    <property type="entry name" value="TRANSPOSASE, PUTATIVE-RELATED"/>
    <property type="match status" value="1"/>
</dbReference>
<dbReference type="EMBL" id="BQNB010013786">
    <property type="protein sequence ID" value="GJT20247.1"/>
    <property type="molecule type" value="Genomic_DNA"/>
</dbReference>
<keyword evidence="1" id="KW-0378">Hydrolase</keyword>
<organism evidence="5 6">
    <name type="scientific">Tanacetum coccineum</name>
    <dbReference type="NCBI Taxonomy" id="301880"/>
    <lineage>
        <taxon>Eukaryota</taxon>
        <taxon>Viridiplantae</taxon>
        <taxon>Streptophyta</taxon>
        <taxon>Embryophyta</taxon>
        <taxon>Tracheophyta</taxon>
        <taxon>Spermatophyta</taxon>
        <taxon>Magnoliopsida</taxon>
        <taxon>eudicotyledons</taxon>
        <taxon>Gunneridae</taxon>
        <taxon>Pentapetalae</taxon>
        <taxon>asterids</taxon>
        <taxon>campanulids</taxon>
        <taxon>Asterales</taxon>
        <taxon>Asteraceae</taxon>
        <taxon>Asteroideae</taxon>
        <taxon>Anthemideae</taxon>
        <taxon>Anthemidinae</taxon>
        <taxon>Tanacetum</taxon>
    </lineage>
</organism>
<name>A0ABQ5C2K3_9ASTR</name>
<dbReference type="InterPro" id="IPR039537">
    <property type="entry name" value="Retrotran_Ty1/copia-like"/>
</dbReference>
<evidence type="ECO:0000256" key="1">
    <source>
        <dbReference type="ARBA" id="ARBA00022670"/>
    </source>
</evidence>
<keyword evidence="1" id="KW-0645">Protease</keyword>
<reference evidence="5" key="1">
    <citation type="journal article" date="2022" name="Int. J. Mol. Sci.">
        <title>Draft Genome of Tanacetum Coccineum: Genomic Comparison of Closely Related Tanacetum-Family Plants.</title>
        <authorList>
            <person name="Yamashiro T."/>
            <person name="Shiraishi A."/>
            <person name="Nakayama K."/>
            <person name="Satake H."/>
        </authorList>
    </citation>
    <scope>NUCLEOTIDE SEQUENCE</scope>
</reference>
<accession>A0ABQ5C2K3</accession>
<dbReference type="SUPFAM" id="SSF53098">
    <property type="entry name" value="Ribonuclease H-like"/>
    <property type="match status" value="1"/>
</dbReference>
<proteinExistence type="predicted"/>
<dbReference type="PANTHER" id="PTHR42648:SF21">
    <property type="entry name" value="CYSTEINE-RICH RLK (RECEPTOR-LIKE PROTEIN KINASE) 8"/>
    <property type="match status" value="1"/>
</dbReference>
<dbReference type="InterPro" id="IPR054722">
    <property type="entry name" value="PolX-like_BBD"/>
</dbReference>
<dbReference type="InterPro" id="IPR036397">
    <property type="entry name" value="RNaseH_sf"/>
</dbReference>
<gene>
    <name evidence="5" type="ORF">Tco_0878953</name>
</gene>
<feature type="region of interest" description="Disordered" evidence="3">
    <location>
        <begin position="593"/>
        <end position="622"/>
    </location>
</feature>
<protein>
    <submittedName>
        <fullName evidence="5">Retrovirus-related pol polyprotein from transposon TNT 1-94</fullName>
    </submittedName>
</protein>
<comment type="caution">
    <text evidence="5">The sequence shown here is derived from an EMBL/GenBank/DDBJ whole genome shotgun (WGS) entry which is preliminary data.</text>
</comment>